<dbReference type="InterPro" id="IPR044924">
    <property type="entry name" value="HAD-SF_hydro_IA_REG-2-like_cap"/>
</dbReference>
<comment type="caution">
    <text evidence="3">The sequence shown here is derived from an EMBL/GenBank/DDBJ whole genome shotgun (WGS) entry which is preliminary data.</text>
</comment>
<keyword evidence="1" id="KW-0472">Membrane</keyword>
<dbReference type="InterPro" id="IPR023214">
    <property type="entry name" value="HAD_sf"/>
</dbReference>
<sequence length="696" mass="79757">MMAYIKNTELLPDRRGISIVANKSQDQSEKNLWASRRGRRLGRISRQRLLFWLLSLAVIFSICMAYVGIKMHFHGSDSLSEDVKEKLRVNNEGSNSLSEDVKEKLRVNNVAEQPVRKPRRQRFFPCEVPFLDSVSYLLEPEDNVNFTHFSLGYVEREEMTLLNGAIEARFGGHPTLKDREKSYHATNQTIHCGFVSRPNGFPSTGFDLDEKDKKYMNTCRVAVSSCIFGSSDFLRRPTSKVISEFSKKTVCFVMFVDEQSLAKLSAEGNVPDDRGNIGLWRIVVVKNLPYKDMRKTGKVPKLLSHRLFPSARYSIWLDSKLRLNADPMLIIEYFLWRAGSEYAISNHYARHCVWDEVLQNKRLNKYNHSALDEQFHFYQSDGLAKYDSSDPKIPLPSCACLVPEGSFIVRAHTPMSNLFSCLWFNEVDRFTSRDQLSFAYTYLKLRRLNPNEHFHVNMIVKEEQSQSYFIIEQTCNEGIMKRAYDGLLLDAGGTLLQLAKPVEETYFTIGQKYGLQSTAGDIKQGFRRAFSAPWPQKLRYQGDGRPFWKLVVSEATGCDNANYFEEVYEYYANGDAWHLPEGAYETMLRLKDSGVKLAVVSNFDSRLRKLLKDLSVLDLFDAVIISSEVGYEKPDAKIFRAALDQISLEPRKVVHVGDDTKADKDGANAVGIECWLWGTDVRNFSDIQNRILLPES</sequence>
<dbReference type="CDD" id="cd16415">
    <property type="entry name" value="HAD_dREG-2_like"/>
    <property type="match status" value="1"/>
</dbReference>
<dbReference type="EMBL" id="WHWC01000005">
    <property type="protein sequence ID" value="KAG8383095.1"/>
    <property type="molecule type" value="Genomic_DNA"/>
</dbReference>
<dbReference type="InterPro" id="IPR011949">
    <property type="entry name" value="HAD-SF_hydro_IA_REG-2-like"/>
</dbReference>
<keyword evidence="4" id="KW-1185">Reference proteome</keyword>
<proteinExistence type="predicted"/>
<dbReference type="Pfam" id="PF04765">
    <property type="entry name" value="TOD1_MUCI70"/>
    <property type="match status" value="1"/>
</dbReference>
<evidence type="ECO:0000313" key="3">
    <source>
        <dbReference type="EMBL" id="KAG8383095.1"/>
    </source>
</evidence>
<dbReference type="InterPro" id="IPR006852">
    <property type="entry name" value="TOD1_MUCI70"/>
</dbReference>
<reference evidence="3" key="1">
    <citation type="submission" date="2019-10" db="EMBL/GenBank/DDBJ databases">
        <authorList>
            <person name="Zhang R."/>
            <person name="Pan Y."/>
            <person name="Wang J."/>
            <person name="Ma R."/>
            <person name="Yu S."/>
        </authorList>
    </citation>
    <scope>NUCLEOTIDE SEQUENCE</scope>
    <source>
        <strain evidence="3">LA-IB0</strain>
        <tissue evidence="3">Leaf</tissue>
    </source>
</reference>
<feature type="domain" description="TOD1/MUCI70 glycosyltransferase-like" evidence="2">
    <location>
        <begin position="151"/>
        <end position="465"/>
    </location>
</feature>
<dbReference type="PANTHER" id="PTHR12956:SF27">
    <property type="entry name" value="TRANSMEMBRANE PROTEIN"/>
    <property type="match status" value="1"/>
</dbReference>
<evidence type="ECO:0000313" key="4">
    <source>
        <dbReference type="Proteomes" id="UP000826271"/>
    </source>
</evidence>
<dbReference type="PRINTS" id="PR00413">
    <property type="entry name" value="HADHALOGNASE"/>
</dbReference>
<dbReference type="InterPro" id="IPR048354">
    <property type="entry name" value="TOD1_MUCI70_glycTrfase_dom"/>
</dbReference>
<keyword evidence="1" id="KW-0812">Transmembrane</keyword>
<dbReference type="Pfam" id="PF00702">
    <property type="entry name" value="Hydrolase"/>
    <property type="match status" value="1"/>
</dbReference>
<accession>A0AAV6XV28</accession>
<name>A0AAV6XV28_9LAMI</name>
<dbReference type="NCBIfam" id="TIGR01549">
    <property type="entry name" value="HAD-SF-IA-v1"/>
    <property type="match status" value="1"/>
</dbReference>
<dbReference type="PANTHER" id="PTHR12956">
    <property type="entry name" value="ALKALINE CERAMIDASE-RELATED"/>
    <property type="match status" value="1"/>
</dbReference>
<gene>
    <name evidence="3" type="ORF">BUALT_Bualt05G0148900</name>
</gene>
<dbReference type="AlphaFoldDB" id="A0AAV6XV28"/>
<organism evidence="3 4">
    <name type="scientific">Buddleja alternifolia</name>
    <dbReference type="NCBI Taxonomy" id="168488"/>
    <lineage>
        <taxon>Eukaryota</taxon>
        <taxon>Viridiplantae</taxon>
        <taxon>Streptophyta</taxon>
        <taxon>Embryophyta</taxon>
        <taxon>Tracheophyta</taxon>
        <taxon>Spermatophyta</taxon>
        <taxon>Magnoliopsida</taxon>
        <taxon>eudicotyledons</taxon>
        <taxon>Gunneridae</taxon>
        <taxon>Pentapetalae</taxon>
        <taxon>asterids</taxon>
        <taxon>lamiids</taxon>
        <taxon>Lamiales</taxon>
        <taxon>Scrophulariaceae</taxon>
        <taxon>Buddlejeae</taxon>
        <taxon>Buddleja</taxon>
    </lineage>
</organism>
<evidence type="ECO:0000256" key="1">
    <source>
        <dbReference type="SAM" id="Phobius"/>
    </source>
</evidence>
<dbReference type="SUPFAM" id="SSF56784">
    <property type="entry name" value="HAD-like"/>
    <property type="match status" value="1"/>
</dbReference>
<keyword evidence="1" id="KW-1133">Transmembrane helix</keyword>
<dbReference type="InterPro" id="IPR036412">
    <property type="entry name" value="HAD-like_sf"/>
</dbReference>
<dbReference type="Proteomes" id="UP000826271">
    <property type="component" value="Unassembled WGS sequence"/>
</dbReference>
<dbReference type="SFLD" id="SFLDG01129">
    <property type="entry name" value="C1.5:_HAD__Beta-PGM__Phosphata"/>
    <property type="match status" value="1"/>
</dbReference>
<dbReference type="InterPro" id="IPR006439">
    <property type="entry name" value="HAD-SF_hydro_IA"/>
</dbReference>
<evidence type="ECO:0000259" key="2">
    <source>
        <dbReference type="Pfam" id="PF04765"/>
    </source>
</evidence>
<dbReference type="Gene3D" id="1.10.150.720">
    <property type="entry name" value="Haloacid dehalogenase-like hydrolase"/>
    <property type="match status" value="1"/>
</dbReference>
<protein>
    <recommendedName>
        <fullName evidence="2">TOD1/MUCI70 glycosyltransferase-like domain-containing protein</fullName>
    </recommendedName>
</protein>
<dbReference type="Gene3D" id="3.40.50.1000">
    <property type="entry name" value="HAD superfamily/HAD-like"/>
    <property type="match status" value="1"/>
</dbReference>
<dbReference type="SFLD" id="SFLDS00003">
    <property type="entry name" value="Haloacid_Dehalogenase"/>
    <property type="match status" value="1"/>
</dbReference>
<feature type="transmembrane region" description="Helical" evidence="1">
    <location>
        <begin position="49"/>
        <end position="69"/>
    </location>
</feature>
<dbReference type="NCBIfam" id="TIGR02252">
    <property type="entry name" value="DREG-2"/>
    <property type="match status" value="1"/>
</dbReference>